<dbReference type="Pfam" id="PF00023">
    <property type="entry name" value="Ank"/>
    <property type="match status" value="1"/>
</dbReference>
<name>A0A8H6L0L3_9LECA</name>
<evidence type="ECO:0000313" key="2">
    <source>
        <dbReference type="EMBL" id="KAF6231104.1"/>
    </source>
</evidence>
<sequence length="89" mass="10167">MNVRDDEPGTRDFSGYVLGCYDTKIVLLWHKRLRPCGGYTALLYAVIMKRVDIVKLLLENGCDVDVRNNRGHTAIDTARLFPEDEIVQL</sequence>
<evidence type="ECO:0000256" key="1">
    <source>
        <dbReference type="PROSITE-ProRule" id="PRU00023"/>
    </source>
</evidence>
<dbReference type="SUPFAM" id="SSF48403">
    <property type="entry name" value="Ankyrin repeat"/>
    <property type="match status" value="1"/>
</dbReference>
<dbReference type="EMBL" id="JACCJC010000061">
    <property type="protein sequence ID" value="KAF6231104.1"/>
    <property type="molecule type" value="Genomic_DNA"/>
</dbReference>
<dbReference type="AlphaFoldDB" id="A0A8H6L0L3"/>
<protein>
    <recommendedName>
        <fullName evidence="4">Ankyrin repeat protein</fullName>
    </recommendedName>
</protein>
<comment type="caution">
    <text evidence="2">The sequence shown here is derived from an EMBL/GenBank/DDBJ whole genome shotgun (WGS) entry which is preliminary data.</text>
</comment>
<dbReference type="InterPro" id="IPR002110">
    <property type="entry name" value="Ankyrin_rpt"/>
</dbReference>
<gene>
    <name evidence="2" type="ORF">HO173_010804</name>
</gene>
<dbReference type="InterPro" id="IPR036770">
    <property type="entry name" value="Ankyrin_rpt-contain_sf"/>
</dbReference>
<organism evidence="2 3">
    <name type="scientific">Letharia columbiana</name>
    <dbReference type="NCBI Taxonomy" id="112416"/>
    <lineage>
        <taxon>Eukaryota</taxon>
        <taxon>Fungi</taxon>
        <taxon>Dikarya</taxon>
        <taxon>Ascomycota</taxon>
        <taxon>Pezizomycotina</taxon>
        <taxon>Lecanoromycetes</taxon>
        <taxon>OSLEUM clade</taxon>
        <taxon>Lecanoromycetidae</taxon>
        <taxon>Lecanorales</taxon>
        <taxon>Lecanorineae</taxon>
        <taxon>Parmeliaceae</taxon>
        <taxon>Letharia</taxon>
    </lineage>
</organism>
<dbReference type="GeneID" id="59292450"/>
<evidence type="ECO:0008006" key="4">
    <source>
        <dbReference type="Google" id="ProtNLM"/>
    </source>
</evidence>
<dbReference type="OrthoDB" id="20872at2759"/>
<evidence type="ECO:0000313" key="3">
    <source>
        <dbReference type="Proteomes" id="UP000578531"/>
    </source>
</evidence>
<dbReference type="PROSITE" id="PS50297">
    <property type="entry name" value="ANK_REP_REGION"/>
    <property type="match status" value="1"/>
</dbReference>
<dbReference type="PROSITE" id="PS50088">
    <property type="entry name" value="ANK_REPEAT"/>
    <property type="match status" value="1"/>
</dbReference>
<dbReference type="SMART" id="SM00248">
    <property type="entry name" value="ANK"/>
    <property type="match status" value="1"/>
</dbReference>
<dbReference type="Gene3D" id="1.25.40.20">
    <property type="entry name" value="Ankyrin repeat-containing domain"/>
    <property type="match status" value="1"/>
</dbReference>
<reference evidence="2 3" key="1">
    <citation type="journal article" date="2020" name="Genomics">
        <title>Complete, high-quality genomes from long-read metagenomic sequencing of two wolf lichen thalli reveals enigmatic genome architecture.</title>
        <authorList>
            <person name="McKenzie S.K."/>
            <person name="Walston R.F."/>
            <person name="Allen J.L."/>
        </authorList>
    </citation>
    <scope>NUCLEOTIDE SEQUENCE [LARGE SCALE GENOMIC DNA]</scope>
    <source>
        <strain evidence="2">WasteWater2</strain>
    </source>
</reference>
<proteinExistence type="predicted"/>
<keyword evidence="1" id="KW-0040">ANK repeat</keyword>
<dbReference type="Proteomes" id="UP000578531">
    <property type="component" value="Unassembled WGS sequence"/>
</dbReference>
<feature type="repeat" description="ANK" evidence="1">
    <location>
        <begin position="37"/>
        <end position="69"/>
    </location>
</feature>
<keyword evidence="3" id="KW-1185">Reference proteome</keyword>
<accession>A0A8H6L0L3</accession>
<dbReference type="RefSeq" id="XP_037160537.1">
    <property type="nucleotide sequence ID" value="XM_037312689.1"/>
</dbReference>